<comment type="similarity">
    <text evidence="2">Belongs to the sulfatase family.</text>
</comment>
<dbReference type="CDD" id="cd16030">
    <property type="entry name" value="iduronate-2-sulfatase"/>
    <property type="match status" value="1"/>
</dbReference>
<comment type="cofactor">
    <cofactor evidence="1">
        <name>Ca(2+)</name>
        <dbReference type="ChEBI" id="CHEBI:29108"/>
    </cofactor>
</comment>
<keyword evidence="3" id="KW-0479">Metal-binding</keyword>
<sequence length="504" mass="57053">MNSRISQILYSKPILLFFLIVFIQPLHAQDRPNVLLIISDDLNTDIGPYMDIKNHTPNLDRLADEGVSFTRAYSQYPVCGPSRSSLMSGLYPETNGVTDNGFKGVSYRQLNPDLSDHPTIAGFFREQGYYTARVSKIFHMGVPGGIERGSAGDDDPDSWDYAYNVMGPETVSDGKLEQLSPMNDHYGGNFSRMILPNDLAHTQTDYLAASQAIAILENRVGKIPENATQRLRLKTDSPFFLAVGFVRPHVPLIAPERDFKPYPEQEMELPAVKVGENVPEEALRRQNDNVFGMSDTQKKQVISAYMASVRFMDAQVGRLLDALDRLEVRDETIVIFVSDHGYNLGEHDTWSKISLWEGSIRVPLIFSVPGDDFESNYGTESDIITELIDLYPTLTDLANFSDQSPEILQGKSLLDHIKGNPQSSNGDIAYTISYQGNAASIRTDRWRYTRWGEEIEDDNEELYDHHNDPEEHVNLADHSNHQEILEKLRELFDKKRRLAQESPF</sequence>
<protein>
    <submittedName>
        <fullName evidence="8">Sulfatase</fullName>
    </submittedName>
</protein>
<keyword evidence="6" id="KW-0106">Calcium</keyword>
<dbReference type="RefSeq" id="WP_237855451.1">
    <property type="nucleotide sequence ID" value="NZ_JAKLWS010000025.1"/>
</dbReference>
<evidence type="ECO:0000259" key="7">
    <source>
        <dbReference type="Pfam" id="PF00884"/>
    </source>
</evidence>
<evidence type="ECO:0000256" key="3">
    <source>
        <dbReference type="ARBA" id="ARBA00022723"/>
    </source>
</evidence>
<dbReference type="SUPFAM" id="SSF53649">
    <property type="entry name" value="Alkaline phosphatase-like"/>
    <property type="match status" value="1"/>
</dbReference>
<name>A0ABS9KGV6_9BACT</name>
<proteinExistence type="inferred from homology"/>
<keyword evidence="4" id="KW-0732">Signal</keyword>
<dbReference type="Pfam" id="PF00884">
    <property type="entry name" value="Sulfatase"/>
    <property type="match status" value="1"/>
</dbReference>
<evidence type="ECO:0000313" key="8">
    <source>
        <dbReference type="EMBL" id="MCG2590094.1"/>
    </source>
</evidence>
<dbReference type="PANTHER" id="PTHR45953">
    <property type="entry name" value="IDURONATE 2-SULFATASE"/>
    <property type="match status" value="1"/>
</dbReference>
<dbReference type="Proteomes" id="UP001165366">
    <property type="component" value="Unassembled WGS sequence"/>
</dbReference>
<dbReference type="InterPro" id="IPR017850">
    <property type="entry name" value="Alkaline_phosphatase_core_sf"/>
</dbReference>
<accession>A0ABS9KGV6</accession>
<evidence type="ECO:0000256" key="4">
    <source>
        <dbReference type="ARBA" id="ARBA00022729"/>
    </source>
</evidence>
<dbReference type="InterPro" id="IPR035874">
    <property type="entry name" value="IDS"/>
</dbReference>
<evidence type="ECO:0000256" key="1">
    <source>
        <dbReference type="ARBA" id="ARBA00001913"/>
    </source>
</evidence>
<dbReference type="Gene3D" id="3.40.720.10">
    <property type="entry name" value="Alkaline Phosphatase, subunit A"/>
    <property type="match status" value="1"/>
</dbReference>
<organism evidence="8 9">
    <name type="scientific">Rhodohalobacter sulfatireducens</name>
    <dbReference type="NCBI Taxonomy" id="2911366"/>
    <lineage>
        <taxon>Bacteria</taxon>
        <taxon>Pseudomonadati</taxon>
        <taxon>Balneolota</taxon>
        <taxon>Balneolia</taxon>
        <taxon>Balneolales</taxon>
        <taxon>Balneolaceae</taxon>
        <taxon>Rhodohalobacter</taxon>
    </lineage>
</organism>
<evidence type="ECO:0000313" key="9">
    <source>
        <dbReference type="Proteomes" id="UP001165366"/>
    </source>
</evidence>
<reference evidence="8" key="1">
    <citation type="submission" date="2022-01" db="EMBL/GenBank/DDBJ databases">
        <authorList>
            <person name="Wang Y."/>
        </authorList>
    </citation>
    <scope>NUCLEOTIDE SEQUENCE</scope>
    <source>
        <strain evidence="8">WB101</strain>
    </source>
</reference>
<evidence type="ECO:0000256" key="5">
    <source>
        <dbReference type="ARBA" id="ARBA00022801"/>
    </source>
</evidence>
<dbReference type="InterPro" id="IPR000917">
    <property type="entry name" value="Sulfatase_N"/>
</dbReference>
<keyword evidence="9" id="KW-1185">Reference proteome</keyword>
<gene>
    <name evidence="8" type="ORF">L6773_16065</name>
</gene>
<dbReference type="PANTHER" id="PTHR45953:SF1">
    <property type="entry name" value="IDURONATE 2-SULFATASE"/>
    <property type="match status" value="1"/>
</dbReference>
<comment type="caution">
    <text evidence="8">The sequence shown here is derived from an EMBL/GenBank/DDBJ whole genome shotgun (WGS) entry which is preliminary data.</text>
</comment>
<dbReference type="EMBL" id="JAKLWS010000025">
    <property type="protein sequence ID" value="MCG2590094.1"/>
    <property type="molecule type" value="Genomic_DNA"/>
</dbReference>
<evidence type="ECO:0000256" key="6">
    <source>
        <dbReference type="ARBA" id="ARBA00022837"/>
    </source>
</evidence>
<feature type="domain" description="Sulfatase N-terminal" evidence="7">
    <location>
        <begin position="32"/>
        <end position="399"/>
    </location>
</feature>
<keyword evidence="5" id="KW-0378">Hydrolase</keyword>
<reference evidence="8" key="2">
    <citation type="submission" date="2024-05" db="EMBL/GenBank/DDBJ databases">
        <title>Rhodohalobacter halophilus gen. nov., sp. nov., a moderately halophilic member of the family Balneolaceae.</title>
        <authorList>
            <person name="Xia J."/>
        </authorList>
    </citation>
    <scope>NUCLEOTIDE SEQUENCE</scope>
    <source>
        <strain evidence="8">WB101</strain>
    </source>
</reference>
<evidence type="ECO:0000256" key="2">
    <source>
        <dbReference type="ARBA" id="ARBA00008779"/>
    </source>
</evidence>